<keyword evidence="3" id="KW-0804">Transcription</keyword>
<evidence type="ECO:0000259" key="4">
    <source>
        <dbReference type="PROSITE" id="PS01124"/>
    </source>
</evidence>
<keyword evidence="6" id="KW-1185">Reference proteome</keyword>
<dbReference type="SUPFAM" id="SSF46689">
    <property type="entry name" value="Homeodomain-like"/>
    <property type="match status" value="1"/>
</dbReference>
<evidence type="ECO:0000313" key="5">
    <source>
        <dbReference type="EMBL" id="CAG5067519.1"/>
    </source>
</evidence>
<dbReference type="Gene3D" id="1.10.10.60">
    <property type="entry name" value="Homeodomain-like"/>
    <property type="match status" value="1"/>
</dbReference>
<comment type="caution">
    <text evidence="5">The sequence shown here is derived from an EMBL/GenBank/DDBJ whole genome shotgun (WGS) entry which is preliminary data.</text>
</comment>
<dbReference type="RefSeq" id="WP_215231687.1">
    <property type="nucleotide sequence ID" value="NZ_CAJRAU010000001.1"/>
</dbReference>
<dbReference type="PROSITE" id="PS01124">
    <property type="entry name" value="HTH_ARAC_FAMILY_2"/>
    <property type="match status" value="1"/>
</dbReference>
<dbReference type="EMBL" id="CAJRAU010000001">
    <property type="protein sequence ID" value="CAG5067519.1"/>
    <property type="molecule type" value="Genomic_DNA"/>
</dbReference>
<protein>
    <recommendedName>
        <fullName evidence="4">HTH araC/xylS-type domain-containing protein</fullName>
    </recommendedName>
</protein>
<dbReference type="InterPro" id="IPR018060">
    <property type="entry name" value="HTH_AraC"/>
</dbReference>
<reference evidence="5 6" key="1">
    <citation type="submission" date="2021-04" db="EMBL/GenBank/DDBJ databases">
        <authorList>
            <person name="Rodrigo-Torres L."/>
            <person name="Arahal R. D."/>
            <person name="Lucena T."/>
        </authorList>
    </citation>
    <scope>NUCLEOTIDE SEQUENCE [LARGE SCALE GENOMIC DNA]</scope>
    <source>
        <strain evidence="5 6">CECT 9623</strain>
    </source>
</reference>
<accession>A0ABM8UJ32</accession>
<dbReference type="InterPro" id="IPR009057">
    <property type="entry name" value="Homeodomain-like_sf"/>
</dbReference>
<evidence type="ECO:0000313" key="6">
    <source>
        <dbReference type="Proteomes" id="UP000679725"/>
    </source>
</evidence>
<organism evidence="5 6">
    <name type="scientific">Dyadobacter linearis</name>
    <dbReference type="NCBI Taxonomy" id="2823330"/>
    <lineage>
        <taxon>Bacteria</taxon>
        <taxon>Pseudomonadati</taxon>
        <taxon>Bacteroidota</taxon>
        <taxon>Cytophagia</taxon>
        <taxon>Cytophagales</taxon>
        <taxon>Spirosomataceae</taxon>
        <taxon>Dyadobacter</taxon>
    </lineage>
</organism>
<keyword evidence="2" id="KW-0238">DNA-binding</keyword>
<dbReference type="Pfam" id="PF12833">
    <property type="entry name" value="HTH_18"/>
    <property type="match status" value="1"/>
</dbReference>
<name>A0ABM8UJ32_9BACT</name>
<dbReference type="SMART" id="SM00342">
    <property type="entry name" value="HTH_ARAC"/>
    <property type="match status" value="1"/>
</dbReference>
<proteinExistence type="predicted"/>
<gene>
    <name evidence="5" type="ORF">DYBT9623_00240</name>
</gene>
<sequence length="186" mass="21804">MFVYIKNMVSLRCKLMVRDELHKLGLEFVRIDLCVVKLMQDITTAERQLLRENLSKSGLELIEDKRSILIEKIKTVIVEMVHNDEDPPKTNYSDYISQKLGYDYTYLSNIFTEETGISIRQFIINHRIELVKELLAYKELNLTEISHKLHYSSVSHLSNQFKKVTGISPSSYTRQSQTRTQNLENM</sequence>
<dbReference type="PANTHER" id="PTHR43280:SF10">
    <property type="entry name" value="REGULATORY PROTEIN POCR"/>
    <property type="match status" value="1"/>
</dbReference>
<evidence type="ECO:0000256" key="1">
    <source>
        <dbReference type="ARBA" id="ARBA00023015"/>
    </source>
</evidence>
<keyword evidence="1" id="KW-0805">Transcription regulation</keyword>
<evidence type="ECO:0000256" key="3">
    <source>
        <dbReference type="ARBA" id="ARBA00023163"/>
    </source>
</evidence>
<feature type="domain" description="HTH araC/xylS-type" evidence="4">
    <location>
        <begin position="71"/>
        <end position="175"/>
    </location>
</feature>
<evidence type="ECO:0000256" key="2">
    <source>
        <dbReference type="ARBA" id="ARBA00023125"/>
    </source>
</evidence>
<dbReference type="Proteomes" id="UP000679725">
    <property type="component" value="Unassembled WGS sequence"/>
</dbReference>
<dbReference type="PANTHER" id="PTHR43280">
    <property type="entry name" value="ARAC-FAMILY TRANSCRIPTIONAL REGULATOR"/>
    <property type="match status" value="1"/>
</dbReference>